<accession>A0A6L9S6N3</accession>
<dbReference type="EMBL" id="JAAGOA010000006">
    <property type="protein sequence ID" value="NEE00633.1"/>
    <property type="molecule type" value="Genomic_DNA"/>
</dbReference>
<protein>
    <submittedName>
        <fullName evidence="1">DUF1016 domain-containing protein</fullName>
    </submittedName>
</protein>
<comment type="caution">
    <text evidence="1">The sequence shown here is derived from an EMBL/GenBank/DDBJ whole genome shotgun (WGS) entry which is preliminary data.</text>
</comment>
<keyword evidence="2" id="KW-1185">Reference proteome</keyword>
<name>A0A6L9S6N3_9ACTN</name>
<evidence type="ECO:0000313" key="1">
    <source>
        <dbReference type="EMBL" id="NEE00633.1"/>
    </source>
</evidence>
<reference evidence="1 2" key="1">
    <citation type="submission" date="2020-02" db="EMBL/GenBank/DDBJ databases">
        <authorList>
            <person name="Li X.-J."/>
            <person name="Han X.-M."/>
        </authorList>
    </citation>
    <scope>NUCLEOTIDE SEQUENCE [LARGE SCALE GENOMIC DNA]</scope>
    <source>
        <strain evidence="1 2">CCTCC AB 2017055</strain>
    </source>
</reference>
<sequence length="40" mass="4414">MGRDILEQQQEHGWGDDVVGRISQDLRATTGGARGFSRRG</sequence>
<proteinExistence type="predicted"/>
<organism evidence="1 2">
    <name type="scientific">Phytoactinopolyspora halotolerans</name>
    <dbReference type="NCBI Taxonomy" id="1981512"/>
    <lineage>
        <taxon>Bacteria</taxon>
        <taxon>Bacillati</taxon>
        <taxon>Actinomycetota</taxon>
        <taxon>Actinomycetes</taxon>
        <taxon>Jiangellales</taxon>
        <taxon>Jiangellaceae</taxon>
        <taxon>Phytoactinopolyspora</taxon>
    </lineage>
</organism>
<gene>
    <name evidence="1" type="ORF">G1H10_10680</name>
</gene>
<dbReference type="AlphaFoldDB" id="A0A6L9S6N3"/>
<dbReference type="Proteomes" id="UP000475214">
    <property type="component" value="Unassembled WGS sequence"/>
</dbReference>
<evidence type="ECO:0000313" key="2">
    <source>
        <dbReference type="Proteomes" id="UP000475214"/>
    </source>
</evidence>